<feature type="domain" description="RING-type" evidence="6">
    <location>
        <begin position="350"/>
        <end position="397"/>
    </location>
</feature>
<sequence>MKLKNYLHFFPFQCFSREKSSPDSCTSKQQPSPTSPVVLQRTSPILSGHVTPPLNRNPLQQGGGGDVASPLSPSPPLPTFVDPRPSRRSPIQLSHGSPTFYRSYDDEGAKAESPSRKRRRLSHHQIHEMNVTPPPPRNSWERRNLRHQNANRNPLSPQYMRRSHRYPLGGGAPPHSRTHPYLTASPPPSVMLDMTGQVPVSLPLSLYSGNHSPSHGNHYPLHHNIYQPPAPPHPARAPTIEITRVRHHPVPNRSRNSLRRWRGQTLAPSNTYPGLFHLLAMFSSAPLSPYSQAELGSPDSTETVENYEALLSLAERLGEAKPRGLNRYEIESIPSFKFNASKHQSDQTSCVVCMCDFETSQVLRGLPCSHEFHAKCVDKWLKVSTTSVRVVACLFRRMSGVSVSVV</sequence>
<evidence type="ECO:0000259" key="6">
    <source>
        <dbReference type="PROSITE" id="PS50089"/>
    </source>
</evidence>
<dbReference type="InterPro" id="IPR001841">
    <property type="entry name" value="Znf_RING"/>
</dbReference>
<dbReference type="PANTHER" id="PTHR46171">
    <property type="entry name" value="GH10160P"/>
    <property type="match status" value="1"/>
</dbReference>
<dbReference type="GO" id="GO:0008270">
    <property type="term" value="F:zinc ion binding"/>
    <property type="evidence" value="ECO:0007669"/>
    <property type="project" value="UniProtKB-KW"/>
</dbReference>
<evidence type="ECO:0000313" key="7">
    <source>
        <dbReference type="Proteomes" id="UP000079169"/>
    </source>
</evidence>
<evidence type="ECO:0000256" key="4">
    <source>
        <dbReference type="PROSITE-ProRule" id="PRU00175"/>
    </source>
</evidence>
<dbReference type="FunFam" id="3.30.40.10:FF:000024">
    <property type="entry name" value="RING finger protein 44 isoform X1"/>
    <property type="match status" value="1"/>
</dbReference>
<accession>A0A3Q0JA54</accession>
<keyword evidence="1" id="KW-0479">Metal-binding</keyword>
<keyword evidence="2 4" id="KW-0863">Zinc-finger</keyword>
<keyword evidence="3" id="KW-0862">Zinc</keyword>
<reference evidence="8" key="1">
    <citation type="submission" date="2025-08" db="UniProtKB">
        <authorList>
            <consortium name="RefSeq"/>
        </authorList>
    </citation>
    <scope>IDENTIFICATION</scope>
</reference>
<gene>
    <name evidence="8" type="primary">LOC103517544</name>
</gene>
<organism evidence="7 8">
    <name type="scientific">Diaphorina citri</name>
    <name type="common">Asian citrus psyllid</name>
    <dbReference type="NCBI Taxonomy" id="121845"/>
    <lineage>
        <taxon>Eukaryota</taxon>
        <taxon>Metazoa</taxon>
        <taxon>Ecdysozoa</taxon>
        <taxon>Arthropoda</taxon>
        <taxon>Hexapoda</taxon>
        <taxon>Insecta</taxon>
        <taxon>Pterygota</taxon>
        <taxon>Neoptera</taxon>
        <taxon>Paraneoptera</taxon>
        <taxon>Hemiptera</taxon>
        <taxon>Sternorrhyncha</taxon>
        <taxon>Psylloidea</taxon>
        <taxon>Psyllidae</taxon>
        <taxon>Diaphorininae</taxon>
        <taxon>Diaphorina</taxon>
    </lineage>
</organism>
<dbReference type="AlphaFoldDB" id="A0A3Q0JA54"/>
<dbReference type="InterPro" id="IPR013083">
    <property type="entry name" value="Znf_RING/FYVE/PHD"/>
</dbReference>
<evidence type="ECO:0000256" key="1">
    <source>
        <dbReference type="ARBA" id="ARBA00022723"/>
    </source>
</evidence>
<dbReference type="PANTHER" id="PTHR46171:SF3">
    <property type="entry name" value="GH10160P"/>
    <property type="match status" value="1"/>
</dbReference>
<evidence type="ECO:0000256" key="3">
    <source>
        <dbReference type="ARBA" id="ARBA00022833"/>
    </source>
</evidence>
<evidence type="ECO:0000256" key="2">
    <source>
        <dbReference type="ARBA" id="ARBA00022771"/>
    </source>
</evidence>
<feature type="compositionally biased region" description="Basic and acidic residues" evidence="5">
    <location>
        <begin position="103"/>
        <end position="115"/>
    </location>
</feature>
<evidence type="ECO:0000313" key="8">
    <source>
        <dbReference type="RefSeq" id="XP_026685397.1"/>
    </source>
</evidence>
<dbReference type="KEGG" id="dci:103517544"/>
<dbReference type="Proteomes" id="UP000079169">
    <property type="component" value="Unplaced"/>
</dbReference>
<dbReference type="Gene3D" id="3.30.40.10">
    <property type="entry name" value="Zinc/RING finger domain, C3HC4 (zinc finger)"/>
    <property type="match status" value="1"/>
</dbReference>
<dbReference type="Pfam" id="PF13639">
    <property type="entry name" value="zf-RING_2"/>
    <property type="match status" value="1"/>
</dbReference>
<evidence type="ECO:0000256" key="5">
    <source>
        <dbReference type="SAM" id="MobiDB-lite"/>
    </source>
</evidence>
<keyword evidence="7" id="KW-1185">Reference proteome</keyword>
<dbReference type="PROSITE" id="PS50089">
    <property type="entry name" value="ZF_RING_2"/>
    <property type="match status" value="1"/>
</dbReference>
<dbReference type="PaxDb" id="121845-A0A3Q0JA54"/>
<name>A0A3Q0JA54_DIACI</name>
<dbReference type="STRING" id="121845.A0A3Q0JA54"/>
<protein>
    <submittedName>
        <fullName evidence="8">E3 ubiquitin-protein ligase RNF38</fullName>
    </submittedName>
</protein>
<dbReference type="GO" id="GO:0016567">
    <property type="term" value="P:protein ubiquitination"/>
    <property type="evidence" value="ECO:0007669"/>
    <property type="project" value="TreeGrafter"/>
</dbReference>
<proteinExistence type="predicted"/>
<dbReference type="SUPFAM" id="SSF57850">
    <property type="entry name" value="RING/U-box"/>
    <property type="match status" value="1"/>
</dbReference>
<feature type="region of interest" description="Disordered" evidence="5">
    <location>
        <begin position="17"/>
        <end position="140"/>
    </location>
</feature>
<feature type="compositionally biased region" description="Polar residues" evidence="5">
    <location>
        <begin position="22"/>
        <end position="45"/>
    </location>
</feature>
<dbReference type="GO" id="GO:0061630">
    <property type="term" value="F:ubiquitin protein ligase activity"/>
    <property type="evidence" value="ECO:0007669"/>
    <property type="project" value="TreeGrafter"/>
</dbReference>
<dbReference type="GeneID" id="103517544"/>
<dbReference type="RefSeq" id="XP_026685397.1">
    <property type="nucleotide sequence ID" value="XM_026829596.1"/>
</dbReference>